<dbReference type="Proteomes" id="UP000235916">
    <property type="component" value="Unassembled WGS sequence"/>
</dbReference>
<accession>A0A2N8KUZ1</accession>
<comment type="caution">
    <text evidence="1">The sequence shown here is derived from an EMBL/GenBank/DDBJ whole genome shotgun (WGS) entry which is preliminary data.</text>
</comment>
<dbReference type="EMBL" id="POSP01000003">
    <property type="protein sequence ID" value="PND37279.1"/>
    <property type="molecule type" value="Genomic_DNA"/>
</dbReference>
<sequence>MRAAFSILGLVITLAVVLFMVKQQAHSLQPPAASGSPAASAAGLASSAPGAVQAGTVRPEAVRQELQQLVDQAAARASEAQP</sequence>
<evidence type="ECO:0000313" key="2">
    <source>
        <dbReference type="Proteomes" id="UP000235916"/>
    </source>
</evidence>
<organism evidence="1 2">
    <name type="scientific">Kinneretia aquatilis</name>
    <dbReference type="NCBI Taxonomy" id="2070761"/>
    <lineage>
        <taxon>Bacteria</taxon>
        <taxon>Pseudomonadati</taxon>
        <taxon>Pseudomonadota</taxon>
        <taxon>Betaproteobacteria</taxon>
        <taxon>Burkholderiales</taxon>
        <taxon>Sphaerotilaceae</taxon>
        <taxon>Roseateles</taxon>
    </lineage>
</organism>
<proteinExistence type="predicted"/>
<name>A0A2N8KUZ1_9BURK</name>
<gene>
    <name evidence="1" type="ORF">C1O66_06865</name>
</gene>
<dbReference type="OrthoDB" id="9157318at2"/>
<keyword evidence="2" id="KW-1185">Reference proteome</keyword>
<evidence type="ECO:0000313" key="1">
    <source>
        <dbReference type="EMBL" id="PND37279.1"/>
    </source>
</evidence>
<protein>
    <submittedName>
        <fullName evidence="1">Uncharacterized protein</fullName>
    </submittedName>
</protein>
<dbReference type="RefSeq" id="WP_102767198.1">
    <property type="nucleotide sequence ID" value="NZ_POSP01000003.1"/>
</dbReference>
<dbReference type="AlphaFoldDB" id="A0A2N8KUZ1"/>
<reference evidence="1 2" key="1">
    <citation type="submission" date="2018-01" db="EMBL/GenBank/DDBJ databases">
        <title>Draft genome sequence of Paucibacter aquatile CR182 isolated from freshwater of the Nakdong River.</title>
        <authorList>
            <person name="Choi A."/>
            <person name="Chung E.J."/>
        </authorList>
    </citation>
    <scope>NUCLEOTIDE SEQUENCE [LARGE SCALE GENOMIC DNA]</scope>
    <source>
        <strain evidence="1 2">CR182</strain>
    </source>
</reference>